<keyword evidence="1" id="KW-1133">Transmembrane helix</keyword>
<evidence type="ECO:0000256" key="1">
    <source>
        <dbReference type="SAM" id="Phobius"/>
    </source>
</evidence>
<proteinExistence type="predicted"/>
<evidence type="ECO:0000313" key="3">
    <source>
        <dbReference type="EMBL" id="VFK51965.1"/>
    </source>
</evidence>
<reference evidence="2" key="1">
    <citation type="submission" date="2019-02" db="EMBL/GenBank/DDBJ databases">
        <authorList>
            <person name="Gruber-Vodicka R. H."/>
            <person name="Seah K. B. B."/>
        </authorList>
    </citation>
    <scope>NUCLEOTIDE SEQUENCE</scope>
    <source>
        <strain evidence="2">BECK_BY2</strain>
        <strain evidence="3">BECK_BY3</strain>
    </source>
</reference>
<dbReference type="AlphaFoldDB" id="A0A450ZAC4"/>
<dbReference type="EMBL" id="CAADFY010000004">
    <property type="protein sequence ID" value="VFK51965.1"/>
    <property type="molecule type" value="Genomic_DNA"/>
</dbReference>
<feature type="transmembrane region" description="Helical" evidence="1">
    <location>
        <begin position="12"/>
        <end position="31"/>
    </location>
</feature>
<organism evidence="2">
    <name type="scientific">Candidatus Kentrum sp. TUN</name>
    <dbReference type="NCBI Taxonomy" id="2126343"/>
    <lineage>
        <taxon>Bacteria</taxon>
        <taxon>Pseudomonadati</taxon>
        <taxon>Pseudomonadota</taxon>
        <taxon>Gammaproteobacteria</taxon>
        <taxon>Candidatus Kentrum</taxon>
    </lineage>
</organism>
<dbReference type="EMBL" id="CAADFV010000004">
    <property type="protein sequence ID" value="VFK50756.1"/>
    <property type="molecule type" value="Genomic_DNA"/>
</dbReference>
<accession>A0A450ZAC4</accession>
<keyword evidence="1" id="KW-0472">Membrane</keyword>
<protein>
    <submittedName>
        <fullName evidence="2">Uncharacterized protein</fullName>
    </submittedName>
</protein>
<name>A0A450ZAC4_9GAMM</name>
<gene>
    <name evidence="2" type="ORF">BECKTUN1418E_GA0071001_100423</name>
    <name evidence="3" type="ORF">BECKTUN1418F_GA0071002_100423</name>
</gene>
<evidence type="ECO:0000313" key="2">
    <source>
        <dbReference type="EMBL" id="VFK50756.1"/>
    </source>
</evidence>
<keyword evidence="1" id="KW-0812">Transmembrane</keyword>
<sequence>MLALRVKTNRRCFWATGFPCFVFLIRLWFGIDSVRLDIQGVQYNGTFPQISQCL</sequence>